<keyword evidence="3" id="KW-0378">Hydrolase</keyword>
<dbReference type="Pfam" id="PF01734">
    <property type="entry name" value="Patatin"/>
    <property type="match status" value="1"/>
</dbReference>
<sequence length="328" mass="36904">MNPLKRILSIDGGGIRGIIPGQIIVEIEKEFRIQVSDYFDLVAGTSTGGILACAYLCPDGKSKKPKFSAEQVVDLYFDRGDEIFDIPTFHKIKTMGGILDEKYPADGIEDALKDYFGDVWLSNLLKPTVITSYDIKNRKGHFFYQHKAVADEYNFKVKDVCRATSAAPTYFECEKVTSKSGEDYPLIDGGVFVNNPALVAYAEGRELFDINKRKAKAEDMKILSLGTGYTHKTYHYSKARNYGMAEWVQPIIDIMMSGSAEVADYQLRKIYDTTPQPKQYLRLDGDLKGSSVDPEMDCATHQNMKALKEYGQQLFKDNKDALAEWLGL</sequence>
<name>A0ABY6CMA3_9BACT</name>
<dbReference type="Gene3D" id="3.40.1090.10">
    <property type="entry name" value="Cytosolic phospholipase A2 catalytic domain"/>
    <property type="match status" value="1"/>
</dbReference>
<protein>
    <submittedName>
        <fullName evidence="5">Patatin-like phospholipase family protein</fullName>
    </submittedName>
</protein>
<feature type="short sequence motif" description="GXGXXG" evidence="3">
    <location>
        <begin position="12"/>
        <end position="17"/>
    </location>
</feature>
<dbReference type="RefSeq" id="WP_262309083.1">
    <property type="nucleotide sequence ID" value="NZ_CP106679.1"/>
</dbReference>
<keyword evidence="6" id="KW-1185">Reference proteome</keyword>
<dbReference type="PANTHER" id="PTHR32176:SF92">
    <property type="entry name" value="XYLOSE ISOMERASE"/>
    <property type="match status" value="1"/>
</dbReference>
<evidence type="ECO:0000313" key="5">
    <source>
        <dbReference type="EMBL" id="UXP31644.1"/>
    </source>
</evidence>
<evidence type="ECO:0000256" key="1">
    <source>
        <dbReference type="ARBA" id="ARBA00010240"/>
    </source>
</evidence>
<dbReference type="SUPFAM" id="SSF52151">
    <property type="entry name" value="FabD/lysophospholipase-like"/>
    <property type="match status" value="1"/>
</dbReference>
<feature type="domain" description="PNPLA" evidence="4">
    <location>
        <begin position="8"/>
        <end position="201"/>
    </location>
</feature>
<feature type="active site" description="Proton acceptor" evidence="3">
    <location>
        <position position="188"/>
    </location>
</feature>
<comment type="similarity">
    <text evidence="1">Belongs to the patatin family.</text>
</comment>
<dbReference type="PANTHER" id="PTHR32176">
    <property type="entry name" value="XYLOSE ISOMERASE"/>
    <property type="match status" value="1"/>
</dbReference>
<evidence type="ECO:0000256" key="3">
    <source>
        <dbReference type="PROSITE-ProRule" id="PRU01161"/>
    </source>
</evidence>
<organism evidence="5 6">
    <name type="scientific">Reichenbachiella agarivorans</name>
    <dbReference type="NCBI Taxonomy" id="2979464"/>
    <lineage>
        <taxon>Bacteria</taxon>
        <taxon>Pseudomonadati</taxon>
        <taxon>Bacteroidota</taxon>
        <taxon>Cytophagia</taxon>
        <taxon>Cytophagales</taxon>
        <taxon>Reichenbachiellaceae</taxon>
        <taxon>Reichenbachiella</taxon>
    </lineage>
</organism>
<keyword evidence="3" id="KW-0442">Lipid degradation</keyword>
<feature type="short sequence motif" description="GXSXG" evidence="3">
    <location>
        <begin position="44"/>
        <end position="48"/>
    </location>
</feature>
<dbReference type="EMBL" id="CP106679">
    <property type="protein sequence ID" value="UXP31644.1"/>
    <property type="molecule type" value="Genomic_DNA"/>
</dbReference>
<evidence type="ECO:0000313" key="6">
    <source>
        <dbReference type="Proteomes" id="UP001065174"/>
    </source>
</evidence>
<feature type="active site" description="Nucleophile" evidence="3">
    <location>
        <position position="46"/>
    </location>
</feature>
<feature type="short sequence motif" description="DGA/G" evidence="3">
    <location>
        <begin position="188"/>
        <end position="190"/>
    </location>
</feature>
<dbReference type="PROSITE" id="PS51635">
    <property type="entry name" value="PNPLA"/>
    <property type="match status" value="1"/>
</dbReference>
<dbReference type="Proteomes" id="UP001065174">
    <property type="component" value="Chromosome"/>
</dbReference>
<accession>A0ABY6CMA3</accession>
<proteinExistence type="inferred from homology"/>
<gene>
    <name evidence="5" type="ORF">N6H18_14945</name>
</gene>
<evidence type="ECO:0000256" key="2">
    <source>
        <dbReference type="ARBA" id="ARBA00023098"/>
    </source>
</evidence>
<dbReference type="InterPro" id="IPR016035">
    <property type="entry name" value="Acyl_Trfase/lysoPLipase"/>
</dbReference>
<dbReference type="InterPro" id="IPR002641">
    <property type="entry name" value="PNPLA_dom"/>
</dbReference>
<evidence type="ECO:0000259" key="4">
    <source>
        <dbReference type="PROSITE" id="PS51635"/>
    </source>
</evidence>
<reference evidence="5" key="1">
    <citation type="submission" date="2022-09" db="EMBL/GenBank/DDBJ databases">
        <title>Comparative genomics and taxonomic characterization of three novel marine species of genus Reichenbachiella exhibiting antioxidant and polysaccharide degradation activities.</title>
        <authorList>
            <person name="Muhammad N."/>
            <person name="Lee Y.-J."/>
            <person name="Ko J."/>
            <person name="Kim S.-G."/>
        </authorList>
    </citation>
    <scope>NUCLEOTIDE SEQUENCE</scope>
    <source>
        <strain evidence="5">BKB1-1</strain>
    </source>
</reference>
<keyword evidence="2 3" id="KW-0443">Lipid metabolism</keyword>